<dbReference type="OrthoDB" id="2425574at2"/>
<dbReference type="PANTHER" id="PTHR30287:SF2">
    <property type="entry name" value="BLL1001 PROTEIN"/>
    <property type="match status" value="1"/>
</dbReference>
<sequence>MIRSIRGLALRFFWRNPSIAAASVFSIALSVFVIITMFMYLFGLDTASALEQNQLIIQTRFVGVLAVILLLCTALLIASNFQLFMYAYKQQFAVMRAMGAKTGDLFMILLIQTTLMNVVGALIGYLLSMVAGAGVHRLMNRIYDVPLPSAAFDHLSALLIMGGAMLLIELFILVPVLRNSRILPLQVIQLNEDGDFRSVGPRGKGGKVVLALALLFFVYAKVMAPSEGAGALALLLSVLAVVLGLALLFPLYIAGMFRRILPAVERLGGRTSLVAVKNMIPQIRRNSFAILTVSSMMLIMVFGSSILHTFQVNEESFLAESFPAPIVMEYSGNREQAPSPEQLKPLILEQAGVAEASFVSISGSLADLYVDGRYHWTNTARADMSALMKQGLLPELELDKEISQIIISQSFADQYQLIEGSVIELGRYSVPDQHRLPVGQAQVAYIAPEFSFTPADVLIDWQDARFFNNTTYRFLVTPESNGQIDQVRTALQQEFSSFQTSSYEDTLQQSRQMFYQNWSFFILVIVTVIIGVIIGVFSTLISNIYAKRKEYAILRTLSVNGKGVVQIILTQILLYLSMGLGFGALLGLLMTYSMWLLDGNTKLYVDYPSLLMLSAGIIGLAVVVFILYGRHIARQNLARELLQQA</sequence>
<dbReference type="InterPro" id="IPR038766">
    <property type="entry name" value="Membrane_comp_ABC_pdt"/>
</dbReference>
<dbReference type="Proteomes" id="UP000249890">
    <property type="component" value="Chromosome"/>
</dbReference>
<evidence type="ECO:0000256" key="1">
    <source>
        <dbReference type="ARBA" id="ARBA00004651"/>
    </source>
</evidence>
<feature type="transmembrane region" description="Helical" evidence="6">
    <location>
        <begin position="518"/>
        <end position="546"/>
    </location>
</feature>
<feature type="transmembrane region" description="Helical" evidence="6">
    <location>
        <begin position="610"/>
        <end position="629"/>
    </location>
</feature>
<dbReference type="GO" id="GO:0005886">
    <property type="term" value="C:plasma membrane"/>
    <property type="evidence" value="ECO:0007669"/>
    <property type="project" value="UniProtKB-SubCell"/>
</dbReference>
<feature type="transmembrane region" description="Helical" evidence="6">
    <location>
        <begin position="20"/>
        <end position="41"/>
    </location>
</feature>
<feature type="transmembrane region" description="Helical" evidence="6">
    <location>
        <begin position="230"/>
        <end position="253"/>
    </location>
</feature>
<feature type="domain" description="ABC3 transporter permease C-terminal" evidence="7">
    <location>
        <begin position="523"/>
        <end position="636"/>
    </location>
</feature>
<accession>A0A2Z2KBD6</accession>
<dbReference type="AlphaFoldDB" id="A0A2Z2KBD6"/>
<feature type="transmembrane region" description="Helical" evidence="6">
    <location>
        <begin position="105"/>
        <end position="135"/>
    </location>
</feature>
<dbReference type="RefSeq" id="WP_087917021.1">
    <property type="nucleotide sequence ID" value="NZ_CP021780.1"/>
</dbReference>
<dbReference type="KEGG" id="pdh:B9T62_20765"/>
<feature type="transmembrane region" description="Helical" evidence="6">
    <location>
        <begin position="206"/>
        <end position="224"/>
    </location>
</feature>
<dbReference type="Pfam" id="PF02687">
    <property type="entry name" value="FtsX"/>
    <property type="match status" value="2"/>
</dbReference>
<evidence type="ECO:0000256" key="3">
    <source>
        <dbReference type="ARBA" id="ARBA00022692"/>
    </source>
</evidence>
<dbReference type="EMBL" id="CP021780">
    <property type="protein sequence ID" value="ASA23024.1"/>
    <property type="molecule type" value="Genomic_DNA"/>
</dbReference>
<evidence type="ECO:0000256" key="5">
    <source>
        <dbReference type="ARBA" id="ARBA00023136"/>
    </source>
</evidence>
<evidence type="ECO:0000256" key="6">
    <source>
        <dbReference type="SAM" id="Phobius"/>
    </source>
</evidence>
<proteinExistence type="predicted"/>
<evidence type="ECO:0000256" key="4">
    <source>
        <dbReference type="ARBA" id="ARBA00022989"/>
    </source>
</evidence>
<keyword evidence="4 6" id="KW-1133">Transmembrane helix</keyword>
<name>A0A2Z2KBD6_9BACL</name>
<comment type="subcellular location">
    <subcellularLocation>
        <location evidence="1">Cell membrane</location>
        <topology evidence="1">Multi-pass membrane protein</topology>
    </subcellularLocation>
</comment>
<gene>
    <name evidence="8" type="ORF">B9T62_20765</name>
</gene>
<evidence type="ECO:0000313" key="9">
    <source>
        <dbReference type="Proteomes" id="UP000249890"/>
    </source>
</evidence>
<keyword evidence="3 6" id="KW-0812">Transmembrane</keyword>
<keyword evidence="5 6" id="KW-0472">Membrane</keyword>
<evidence type="ECO:0000259" key="7">
    <source>
        <dbReference type="Pfam" id="PF02687"/>
    </source>
</evidence>
<feature type="transmembrane region" description="Helical" evidence="6">
    <location>
        <begin position="155"/>
        <end position="177"/>
    </location>
</feature>
<feature type="domain" description="ABC3 transporter permease C-terminal" evidence="7">
    <location>
        <begin position="64"/>
        <end position="181"/>
    </location>
</feature>
<organism evidence="8 9">
    <name type="scientific">Paenibacillus donghaensis</name>
    <dbReference type="NCBI Taxonomy" id="414771"/>
    <lineage>
        <taxon>Bacteria</taxon>
        <taxon>Bacillati</taxon>
        <taxon>Bacillota</taxon>
        <taxon>Bacilli</taxon>
        <taxon>Bacillales</taxon>
        <taxon>Paenibacillaceae</taxon>
        <taxon>Paenibacillus</taxon>
    </lineage>
</organism>
<evidence type="ECO:0000256" key="2">
    <source>
        <dbReference type="ARBA" id="ARBA00022475"/>
    </source>
</evidence>
<evidence type="ECO:0000313" key="8">
    <source>
        <dbReference type="EMBL" id="ASA23024.1"/>
    </source>
</evidence>
<feature type="transmembrane region" description="Helical" evidence="6">
    <location>
        <begin position="61"/>
        <end position="84"/>
    </location>
</feature>
<protein>
    <recommendedName>
        <fullName evidence="7">ABC3 transporter permease C-terminal domain-containing protein</fullName>
    </recommendedName>
</protein>
<keyword evidence="9" id="KW-1185">Reference proteome</keyword>
<dbReference type="PANTHER" id="PTHR30287">
    <property type="entry name" value="MEMBRANE COMPONENT OF PREDICTED ABC SUPERFAMILY METABOLITE UPTAKE TRANSPORTER"/>
    <property type="match status" value="1"/>
</dbReference>
<keyword evidence="2" id="KW-1003">Cell membrane</keyword>
<reference evidence="8 9" key="1">
    <citation type="submission" date="2017-06" db="EMBL/GenBank/DDBJ databases">
        <title>Complete genome sequence of Paenibacillus donghaensis KCTC 13049T isolated from East Sea sediment, South Korea.</title>
        <authorList>
            <person name="Jung B.K."/>
            <person name="Hong S.-J."/>
            <person name="Shin J.-H."/>
        </authorList>
    </citation>
    <scope>NUCLEOTIDE SEQUENCE [LARGE SCALE GENOMIC DNA]</scope>
    <source>
        <strain evidence="8 9">KCTC 13049</strain>
    </source>
</reference>
<feature type="transmembrane region" description="Helical" evidence="6">
    <location>
        <begin position="567"/>
        <end position="590"/>
    </location>
</feature>
<feature type="transmembrane region" description="Helical" evidence="6">
    <location>
        <begin position="287"/>
        <end position="307"/>
    </location>
</feature>
<dbReference type="InterPro" id="IPR003838">
    <property type="entry name" value="ABC3_permease_C"/>
</dbReference>